<keyword evidence="1" id="KW-0812">Transmembrane</keyword>
<dbReference type="PANTHER" id="PTHR38690:SF1">
    <property type="entry name" value="PROTEASE"/>
    <property type="match status" value="1"/>
</dbReference>
<evidence type="ECO:0000313" key="3">
    <source>
        <dbReference type="EMBL" id="SEK90848.1"/>
    </source>
</evidence>
<dbReference type="InterPro" id="IPR025263">
    <property type="entry name" value="YhdP_central"/>
</dbReference>
<organism evidence="3 4">
    <name type="scientific">Nitrosovibrio tenuis</name>
    <dbReference type="NCBI Taxonomy" id="1233"/>
    <lineage>
        <taxon>Bacteria</taxon>
        <taxon>Pseudomonadati</taxon>
        <taxon>Pseudomonadota</taxon>
        <taxon>Betaproteobacteria</taxon>
        <taxon>Nitrosomonadales</taxon>
        <taxon>Nitrosomonadaceae</taxon>
        <taxon>Nitrosovibrio</taxon>
    </lineage>
</organism>
<feature type="domain" description="YhdP central" evidence="2">
    <location>
        <begin position="17"/>
        <end position="1265"/>
    </location>
</feature>
<keyword evidence="4" id="KW-1185">Reference proteome</keyword>
<accession>A0A1H7KVR8</accession>
<dbReference type="PANTHER" id="PTHR38690">
    <property type="entry name" value="PROTEASE-RELATED"/>
    <property type="match status" value="1"/>
</dbReference>
<evidence type="ECO:0000313" key="4">
    <source>
        <dbReference type="Proteomes" id="UP000198620"/>
    </source>
</evidence>
<dbReference type="NCBIfam" id="TIGR02099">
    <property type="entry name" value="YhdP family protein"/>
    <property type="match status" value="1"/>
</dbReference>
<gene>
    <name evidence="3" type="ORF">SAMN05216387_103354</name>
</gene>
<reference evidence="3 4" key="1">
    <citation type="submission" date="2016-10" db="EMBL/GenBank/DDBJ databases">
        <authorList>
            <person name="de Groot N.N."/>
        </authorList>
    </citation>
    <scope>NUCLEOTIDE SEQUENCE [LARGE SCALE GENOMIC DNA]</scope>
    <source>
        <strain evidence="3 4">Nv1</strain>
    </source>
</reference>
<evidence type="ECO:0000256" key="1">
    <source>
        <dbReference type="SAM" id="Phobius"/>
    </source>
</evidence>
<sequence length="1280" mass="141285">MNLSVILSLAHRGSTFARWFTWALIFLAACFSLLLLSLRYWLLPDIERYRENIASAISDASGQYVTIGEISANWDGFRPHMMLGMIRVHDKEGNTTLLLHRLKGTLSWRSILHGNFHFREMEIERPDLVVRRDTKGVIHVAGFALDPKVTENENGFSDWLLRQRRVTINNASILWHDDLRAAPELELLVNLRLENHENHHRFGIRAIPAAGLAAQMDMRGDFTGDSLSVPEQWRGRLFVQIGHADIAAWYAWLPVPQQINLRRGIGALRMWVGIDGTDIKKMTADMRLQDVKAQLAENLPELDLTRLKGRVGWQKTNDEKSEGANWYARKLLTAIRGKRELEPVSFSLQIMPTHGEKAGSGKLSVDSLDLKILGDLAEYLPINQPLREQLSAVSPRGEIQSMRAHWNGEWSTPLHFNARGKFTNLSMRKSQYLPSFSGITGNMDVTEKGGSLNLNSEHIKLEVPDALHEPLMLNTLTGQASWSLSPDKSVAFKFSNIYFSNSHAAGLAYGTYHKEPNVPDKIDLVGHLTHADARYLADHIPSGIGGSSREWFEKSVLEGKFTDIRLHLKGNPAELPFSRDGTSIFKVQAKASGVALDNLPGWPKIENISGNLQLHGSRIEFDVSSADTFGTQLSKVKLHIADMAAPEAVLRGQIEADGATQQFLKVAAKYAGDDYGMVLQDNIKIAGNGRLLLKLDIPLSDAGPPRLAGNYEFIDNQLDPGPGMPSLNNINGILAFGDSKIRIENLTGRLLGGPLVINSADTPDGSFHLSAAGKINLDNLNEQTPSRNADSLQLWKRYLRGSTTWRASVRMRDKLVNMSIESSLQGITSNFPEPFSKTAADVVLTRVERKAMGPGRDEVTLSYDGRIAARFKRFQTDAGNYRMERGVVNFGTATMPSSAKAGLTVGGTLPLLDLDQWLGFLKQLNPEVESSPGLTGINVQVGALDFLGRRLNDVTLNASKENGSWYCGVIAEEINGNIMWDPSANGRVVARLNRLIIPSASPKPGIATQTRQQEKDLPALDVMADNFVFGEKQLGQLELIASPHARNWRIEKLHISNPDSSIAVKGVWQNQATPPRVQAALTLESNDIGKFLARLGHPDRVKRGSGRLEGSLSWYGSPQSLDYPTLSGSFKINARRGQFPKFEPGIGRLFGIFDLRTLPRRITLDFHDVFSEGFGFNDISGDIKIARGIAVTDDLKIEGPAAKVIMKGEINLEAETQNLQMLVTPSLGLATPVVGVASMIVSKTLQNATTSNEYNITGTWADPVVTKTSENRKDSAGQEQ</sequence>
<name>A0A1H7KVR8_9PROT</name>
<dbReference type="AlphaFoldDB" id="A0A1H7KVR8"/>
<keyword evidence="1" id="KW-1133">Transmembrane helix</keyword>
<dbReference type="Proteomes" id="UP000198620">
    <property type="component" value="Unassembled WGS sequence"/>
</dbReference>
<proteinExistence type="predicted"/>
<keyword evidence="1" id="KW-0472">Membrane</keyword>
<dbReference type="Pfam" id="PF13116">
    <property type="entry name" value="YhdP"/>
    <property type="match status" value="1"/>
</dbReference>
<dbReference type="InterPro" id="IPR011836">
    <property type="entry name" value="YhdP"/>
</dbReference>
<evidence type="ECO:0000259" key="2">
    <source>
        <dbReference type="Pfam" id="PF13116"/>
    </source>
</evidence>
<protein>
    <submittedName>
        <fullName evidence="3">TIGR02099 family protein</fullName>
    </submittedName>
</protein>
<feature type="transmembrane region" description="Helical" evidence="1">
    <location>
        <begin position="20"/>
        <end position="42"/>
    </location>
</feature>
<dbReference type="EMBL" id="FOBH01000003">
    <property type="protein sequence ID" value="SEK90848.1"/>
    <property type="molecule type" value="Genomic_DNA"/>
</dbReference>
<dbReference type="STRING" id="1233.SAMN05216387_103354"/>